<dbReference type="GO" id="GO:0005524">
    <property type="term" value="F:ATP binding"/>
    <property type="evidence" value="ECO:0007669"/>
    <property type="project" value="UniProtKB-KW"/>
</dbReference>
<evidence type="ECO:0000313" key="7">
    <source>
        <dbReference type="Proteomes" id="UP000436655"/>
    </source>
</evidence>
<dbReference type="Proteomes" id="UP000380386">
    <property type="component" value="Unassembled WGS sequence"/>
</dbReference>
<dbReference type="RefSeq" id="WP_125705730.1">
    <property type="nucleotide sequence ID" value="NZ_JBHTOO010000026.1"/>
</dbReference>
<dbReference type="InterPro" id="IPR027417">
    <property type="entry name" value="P-loop_NTPase"/>
</dbReference>
<dbReference type="SUPFAM" id="SSF52540">
    <property type="entry name" value="P-loop containing nucleoside triphosphate hydrolases"/>
    <property type="match status" value="1"/>
</dbReference>
<name>A0A5P0ZI51_9LACO</name>
<dbReference type="Gene3D" id="3.40.50.300">
    <property type="entry name" value="P-loop containing nucleotide triphosphate hydrolases"/>
    <property type="match status" value="1"/>
</dbReference>
<dbReference type="OrthoDB" id="9804819at2"/>
<evidence type="ECO:0000256" key="1">
    <source>
        <dbReference type="ARBA" id="ARBA00022741"/>
    </source>
</evidence>
<accession>A0A5P0ZI51</accession>
<evidence type="ECO:0000313" key="6">
    <source>
        <dbReference type="Proteomes" id="UP000380386"/>
    </source>
</evidence>
<dbReference type="Pfam" id="PF00005">
    <property type="entry name" value="ABC_tran"/>
    <property type="match status" value="1"/>
</dbReference>
<keyword evidence="2 5" id="KW-0067">ATP-binding</keyword>
<evidence type="ECO:0000313" key="5">
    <source>
        <dbReference type="EMBL" id="MQS52692.1"/>
    </source>
</evidence>
<dbReference type="InterPro" id="IPR003593">
    <property type="entry name" value="AAA+_ATPase"/>
</dbReference>
<proteinExistence type="predicted"/>
<dbReference type="PANTHER" id="PTHR43158">
    <property type="entry name" value="SKFA PEPTIDE EXPORT ATP-BINDING PROTEIN SKFE"/>
    <property type="match status" value="1"/>
</dbReference>
<protein>
    <submittedName>
        <fullName evidence="5">ABC transporter ATP-binding protein</fullName>
    </submittedName>
</protein>
<dbReference type="PROSITE" id="PS50893">
    <property type="entry name" value="ABC_TRANSPORTER_2"/>
    <property type="match status" value="1"/>
</dbReference>
<evidence type="ECO:0000256" key="2">
    <source>
        <dbReference type="ARBA" id="ARBA00022840"/>
    </source>
</evidence>
<dbReference type="SMART" id="SM00382">
    <property type="entry name" value="AAA"/>
    <property type="match status" value="1"/>
</dbReference>
<dbReference type="PANTHER" id="PTHR43158:SF1">
    <property type="entry name" value="ABC TRANSPORTER, ATP-BINDING PROTEIN"/>
    <property type="match status" value="1"/>
</dbReference>
<dbReference type="Proteomes" id="UP000436655">
    <property type="component" value="Unassembled WGS sequence"/>
</dbReference>
<sequence>MSNVMKIENLNYSHNLVKILNDVNLKVESGKIIGLLGENGAGKTTLMRLITGNAHGTGAIEVSGTFQAKDRKAHVSFTDHLNGFPAGMKIGKIVDFYRTVYDDFDDKRCDDLMKFLNLDKTMKVSALSKGNKEKLIIALTLSRQVELYLLDEPFSGIDSMSRKKIINSIIQWKPEHATILVSDHYVSEIAPILDEIIVIKNETIACQKQTDEIRENKGMSVENFYESLYDEGGNNND</sequence>
<reference evidence="4" key="2">
    <citation type="submission" date="2019-05" db="EMBL/GenBank/DDBJ databases">
        <authorList>
            <person name="Schuster J.A."/>
            <person name="Ehrmann M.A."/>
        </authorList>
    </citation>
    <scope>NUCLEOTIDE SEQUENCE</scope>
    <source>
        <strain evidence="4">TMW 1.2098</strain>
    </source>
</reference>
<organism evidence="5 6">
    <name type="scientific">Companilactobacillus mishanensis</name>
    <dbReference type="NCBI Taxonomy" id="2486008"/>
    <lineage>
        <taxon>Bacteria</taxon>
        <taxon>Bacillati</taxon>
        <taxon>Bacillota</taxon>
        <taxon>Bacilli</taxon>
        <taxon>Lactobacillales</taxon>
        <taxon>Lactobacillaceae</taxon>
        <taxon>Companilactobacillus</taxon>
    </lineage>
</organism>
<comment type="caution">
    <text evidence="5">The sequence shown here is derived from an EMBL/GenBank/DDBJ whole genome shotgun (WGS) entry which is preliminary data.</text>
</comment>
<dbReference type="EMBL" id="VDFN01000005">
    <property type="protein sequence ID" value="MQS45216.1"/>
    <property type="molecule type" value="Genomic_DNA"/>
</dbReference>
<keyword evidence="1" id="KW-0547">Nucleotide-binding</keyword>
<dbReference type="EMBL" id="VDFM01000007">
    <property type="protein sequence ID" value="MQS52692.1"/>
    <property type="molecule type" value="Genomic_DNA"/>
</dbReference>
<evidence type="ECO:0000313" key="4">
    <source>
        <dbReference type="EMBL" id="MQS45216.1"/>
    </source>
</evidence>
<feature type="domain" description="ABC transporter" evidence="3">
    <location>
        <begin position="5"/>
        <end position="226"/>
    </location>
</feature>
<reference evidence="6 7" key="1">
    <citation type="journal article" date="2019" name="Syst. Appl. Microbiol.">
        <title>Polyphasic characterization of two novel Lactobacillus spp. isolated from blown salami packages: Description of Lactobacillus halodurans sp. nov. and Lactobacillus salsicarnum sp. nov.</title>
        <authorList>
            <person name="Schuster J.A."/>
            <person name="Klingl A."/>
            <person name="Vogel R.F."/>
            <person name="Ehrmann M.A."/>
        </authorList>
    </citation>
    <scope>NUCLEOTIDE SEQUENCE [LARGE SCALE GENOMIC DNA]</scope>
    <source>
        <strain evidence="4 7">TMW 1.2098</strain>
        <strain evidence="5 6">TMW 1.2118</strain>
    </source>
</reference>
<dbReference type="GO" id="GO:0016887">
    <property type="term" value="F:ATP hydrolysis activity"/>
    <property type="evidence" value="ECO:0007669"/>
    <property type="project" value="InterPro"/>
</dbReference>
<dbReference type="InterPro" id="IPR003439">
    <property type="entry name" value="ABC_transporter-like_ATP-bd"/>
</dbReference>
<keyword evidence="7" id="KW-1185">Reference proteome</keyword>
<dbReference type="AlphaFoldDB" id="A0A5P0ZI51"/>
<gene>
    <name evidence="5" type="ORF">FHL02_06620</name>
    <name evidence="4" type="ORF">FHL03_06945</name>
</gene>
<evidence type="ECO:0000259" key="3">
    <source>
        <dbReference type="PROSITE" id="PS50893"/>
    </source>
</evidence>